<comment type="subunit">
    <text evidence="9">Homodimer.</text>
</comment>
<feature type="region of interest" description="Disordered" evidence="11">
    <location>
        <begin position="375"/>
        <end position="442"/>
    </location>
</feature>
<evidence type="ECO:0000256" key="1">
    <source>
        <dbReference type="ARBA" id="ARBA00022481"/>
    </source>
</evidence>
<comment type="function">
    <text evidence="9">Transcription factor.</text>
</comment>
<dbReference type="KEGG" id="ipu:108275332"/>
<comment type="subcellular location">
    <subcellularLocation>
        <location evidence="9">Nucleus</location>
    </subcellularLocation>
</comment>
<keyword evidence="3" id="KW-0007">Acetylation</keyword>
<evidence type="ECO:0000256" key="10">
    <source>
        <dbReference type="SAM" id="Coils"/>
    </source>
</evidence>
<dbReference type="SMART" id="SM00501">
    <property type="entry name" value="BRIGHT"/>
    <property type="match status" value="1"/>
</dbReference>
<evidence type="ECO:0000256" key="9">
    <source>
        <dbReference type="RuleBase" id="RU369100"/>
    </source>
</evidence>
<protein>
    <recommendedName>
        <fullName evidence="9">AT-rich interactive domain-containing protein 3</fullName>
        <shortName evidence="9">ARID domain-containing protein</shortName>
    </recommendedName>
</protein>
<sequence>MVDNSSSSKAQTPILSQDSGLAGAFSQTALGAVAGVKLEAVMEQLQRQQQAKLDMERKERHISEAHILYAQQLAAQHAIMASARAQGIPVNPEYFSNSSREQVLKNSQGPPARVSTQSSVESAQDGEEEDMSRGPASAGEEDEDEEMMDGEDGSEDDESQGLEFLRKQSLALQQQGVGIAQYPFPVYAASPSAVKKRARSPPPKVKDEPEDSPSPTEQHSFNTPNGLADWSFDDSIKQNGNASWNDESDGGRGRGEASRDFAKLYELDSDPNRKEFLDDLFTFMQKRGTPVNRIPIMAKQVLDLYKLYKLVTEKGGLVEVINKKIWREITKGLNLPTSITSAAFTLRTQYMKYLYPYECEKKGLSSPGELQAAIDSNRREGRRPGYSNSLYRFSPSPSGGAPHLLSPPKMHLPNSGHNGLQSTPSPALKNGTVPEDGPASMLPGRLPLALALGHQQQLARAATLEQLRERLETGMGAPALATGTSAIEGAERKMARLAEEQQRLLQQAFQQNLLAMASQVNPANLRLNTPNTPREEKQDLSLSISSNGSASITVSVEVNGIIYSGSLYAQKPSGTPATPIGQSSAMNPSIPSSSKGSGSTEPAASGSS</sequence>
<dbReference type="PROSITE" id="PS51486">
    <property type="entry name" value="REKLES"/>
    <property type="match status" value="1"/>
</dbReference>
<dbReference type="InterPro" id="IPR045147">
    <property type="entry name" value="ARI3A/B/C"/>
</dbReference>
<feature type="region of interest" description="Disordered" evidence="11">
    <location>
        <begin position="571"/>
        <end position="608"/>
    </location>
</feature>
<dbReference type="GO" id="GO:0003677">
    <property type="term" value="F:DNA binding"/>
    <property type="evidence" value="ECO:0007669"/>
    <property type="project" value="UniProtKB-UniRule"/>
</dbReference>
<accession>A0A2D0SGH1</accession>
<evidence type="ECO:0000313" key="14">
    <source>
        <dbReference type="Proteomes" id="UP000221080"/>
    </source>
</evidence>
<gene>
    <name evidence="15" type="primary">arid3b</name>
</gene>
<keyword evidence="14" id="KW-1185">Reference proteome</keyword>
<dbReference type="PANTHER" id="PTHR15348:SF30">
    <property type="entry name" value="AT-RICH INTERACTIVE DOMAIN-CONTAINING PROTEIN 3"/>
    <property type="match status" value="1"/>
</dbReference>
<feature type="compositionally biased region" description="Polar residues" evidence="11">
    <location>
        <begin position="572"/>
        <end position="582"/>
    </location>
</feature>
<feature type="compositionally biased region" description="Polar residues" evidence="11">
    <location>
        <begin position="415"/>
        <end position="425"/>
    </location>
</feature>
<feature type="domain" description="ARID" evidence="12">
    <location>
        <begin position="270"/>
        <end position="362"/>
    </location>
</feature>
<feature type="compositionally biased region" description="Low complexity" evidence="11">
    <location>
        <begin position="583"/>
        <end position="599"/>
    </location>
</feature>
<feature type="domain" description="REKLES" evidence="13">
    <location>
        <begin position="475"/>
        <end position="574"/>
    </location>
</feature>
<dbReference type="SUPFAM" id="SSF46774">
    <property type="entry name" value="ARID-like"/>
    <property type="match status" value="1"/>
</dbReference>
<feature type="compositionally biased region" description="Polar residues" evidence="11">
    <location>
        <begin position="213"/>
        <end position="225"/>
    </location>
</feature>
<dbReference type="STRING" id="7998.ENSIPUP00000026222"/>
<comment type="subunit">
    <text evidence="8 9">Heterodimer with ARID3A. Interacts with unphosphorylated RB1.</text>
</comment>
<reference evidence="14" key="1">
    <citation type="journal article" date="2016" name="Nat. Commun.">
        <title>The channel catfish genome sequence provides insights into the evolution of scale formation in teleosts.</title>
        <authorList>
            <person name="Liu Z."/>
            <person name="Liu S."/>
            <person name="Yao J."/>
            <person name="Bao L."/>
            <person name="Zhang J."/>
            <person name="Li Y."/>
            <person name="Jiang C."/>
            <person name="Sun L."/>
            <person name="Wang R."/>
            <person name="Zhang Y."/>
            <person name="Zhou T."/>
            <person name="Zeng Q."/>
            <person name="Fu Q."/>
            <person name="Gao S."/>
            <person name="Li N."/>
            <person name="Koren S."/>
            <person name="Jiang Y."/>
            <person name="Zimin A."/>
            <person name="Xu P."/>
            <person name="Phillippy A.M."/>
            <person name="Geng X."/>
            <person name="Song L."/>
            <person name="Sun F."/>
            <person name="Li C."/>
            <person name="Wang X."/>
            <person name="Chen A."/>
            <person name="Jin Y."/>
            <person name="Yuan Z."/>
            <person name="Yang Y."/>
            <person name="Tan S."/>
            <person name="Peatman E."/>
            <person name="Lu J."/>
            <person name="Qin Z."/>
            <person name="Dunham R."/>
            <person name="Li Z."/>
            <person name="Sonstegard T."/>
            <person name="Feng J."/>
            <person name="Danzmann R.G."/>
            <person name="Schroeder S."/>
            <person name="Scheffler B."/>
            <person name="Duke M.V."/>
            <person name="Ballard L."/>
            <person name="Kucuktas H."/>
            <person name="Kaltenboeck L."/>
            <person name="Liu H."/>
            <person name="Armbruster J."/>
            <person name="Xie Y."/>
            <person name="Kirby M.L."/>
            <person name="Tian Y."/>
            <person name="Flanagan M.E."/>
            <person name="Mu W."/>
            <person name="Waldbieser G.C."/>
        </authorList>
    </citation>
    <scope>NUCLEOTIDE SEQUENCE [LARGE SCALE GENOMIC DNA]</scope>
    <source>
        <strain evidence="14">SDA103</strain>
    </source>
</reference>
<keyword evidence="2" id="KW-0597">Phosphoprotein</keyword>
<dbReference type="GO" id="GO:0005634">
    <property type="term" value="C:nucleus"/>
    <property type="evidence" value="ECO:0007669"/>
    <property type="project" value="UniProtKB-SubCell"/>
</dbReference>
<dbReference type="PANTHER" id="PTHR15348">
    <property type="entry name" value="AT-RICH INTERACTIVE DOMAIN-CONTAINING PROTEIN ARID DOMAIN- CONTAINING PROTEIN DEAD RINGER PROTEIN B-CELL REGULATOR OF IGH TRANSCRIPTION BRIGHT"/>
    <property type="match status" value="1"/>
</dbReference>
<keyword evidence="5 9" id="KW-0238">DNA-binding</keyword>
<evidence type="ECO:0000256" key="3">
    <source>
        <dbReference type="ARBA" id="ARBA00022990"/>
    </source>
</evidence>
<dbReference type="OrthoDB" id="10044343at2759"/>
<dbReference type="Proteomes" id="UP000221080">
    <property type="component" value="Chromosome 14"/>
</dbReference>
<dbReference type="RefSeq" id="XP_017341576.1">
    <property type="nucleotide sequence ID" value="XM_017486087.3"/>
</dbReference>
<dbReference type="PROSITE" id="PS51011">
    <property type="entry name" value="ARID"/>
    <property type="match status" value="1"/>
</dbReference>
<dbReference type="SMART" id="SM01014">
    <property type="entry name" value="ARID"/>
    <property type="match status" value="1"/>
</dbReference>
<dbReference type="AlphaFoldDB" id="A0A2D0SGH1"/>
<dbReference type="CTD" id="10620"/>
<keyword evidence="6" id="KW-0804">Transcription</keyword>
<proteinExistence type="predicted"/>
<evidence type="ECO:0000256" key="4">
    <source>
        <dbReference type="ARBA" id="ARBA00023015"/>
    </source>
</evidence>
<evidence type="ECO:0000259" key="13">
    <source>
        <dbReference type="PROSITE" id="PS51486"/>
    </source>
</evidence>
<keyword evidence="1" id="KW-0488">Methylation</keyword>
<evidence type="ECO:0000256" key="6">
    <source>
        <dbReference type="ARBA" id="ARBA00023163"/>
    </source>
</evidence>
<dbReference type="InterPro" id="IPR001606">
    <property type="entry name" value="ARID_dom"/>
</dbReference>
<reference evidence="15" key="2">
    <citation type="submission" date="2025-08" db="UniProtKB">
        <authorList>
            <consortium name="RefSeq"/>
        </authorList>
    </citation>
    <scope>IDENTIFICATION</scope>
    <source>
        <tissue evidence="15">Blood</tissue>
    </source>
</reference>
<evidence type="ECO:0000259" key="12">
    <source>
        <dbReference type="PROSITE" id="PS51011"/>
    </source>
</evidence>
<dbReference type="Gene3D" id="1.10.150.60">
    <property type="entry name" value="ARID DNA-binding domain"/>
    <property type="match status" value="1"/>
</dbReference>
<feature type="coiled-coil region" evidence="10">
    <location>
        <begin position="480"/>
        <end position="507"/>
    </location>
</feature>
<dbReference type="Pfam" id="PF01388">
    <property type="entry name" value="ARID"/>
    <property type="match status" value="1"/>
</dbReference>
<keyword evidence="10" id="KW-0175">Coiled coil</keyword>
<dbReference type="InterPro" id="IPR023334">
    <property type="entry name" value="REKLES_domain"/>
</dbReference>
<dbReference type="GO" id="GO:0006357">
    <property type="term" value="P:regulation of transcription by RNA polymerase II"/>
    <property type="evidence" value="ECO:0007669"/>
    <property type="project" value="InterPro"/>
</dbReference>
<evidence type="ECO:0000256" key="2">
    <source>
        <dbReference type="ARBA" id="ARBA00022553"/>
    </source>
</evidence>
<keyword evidence="7 9" id="KW-0539">Nucleus</keyword>
<feature type="compositionally biased region" description="Polar residues" evidence="11">
    <location>
        <begin position="99"/>
        <end position="122"/>
    </location>
</feature>
<feature type="region of interest" description="Disordered" evidence="11">
    <location>
        <begin position="191"/>
        <end position="256"/>
    </location>
</feature>
<name>A0A2D0SGH1_ICTPU</name>
<dbReference type="CDD" id="cd16867">
    <property type="entry name" value="ARID_ARID3"/>
    <property type="match status" value="1"/>
</dbReference>
<dbReference type="FunFam" id="1.10.150.60:FF:000008">
    <property type="entry name" value="Putative AT-rich interactive domain-containing protein 3B"/>
    <property type="match status" value="1"/>
</dbReference>
<evidence type="ECO:0000256" key="8">
    <source>
        <dbReference type="ARBA" id="ARBA00062449"/>
    </source>
</evidence>
<evidence type="ECO:0000313" key="15">
    <source>
        <dbReference type="RefSeq" id="XP_017341576.1"/>
    </source>
</evidence>
<dbReference type="InterPro" id="IPR036431">
    <property type="entry name" value="ARID_dom_sf"/>
</dbReference>
<keyword evidence="4 9" id="KW-0805">Transcription regulation</keyword>
<evidence type="ECO:0000256" key="11">
    <source>
        <dbReference type="SAM" id="MobiDB-lite"/>
    </source>
</evidence>
<evidence type="ECO:0000256" key="7">
    <source>
        <dbReference type="ARBA" id="ARBA00023242"/>
    </source>
</evidence>
<feature type="compositionally biased region" description="Polar residues" evidence="11">
    <location>
        <begin position="386"/>
        <end position="397"/>
    </location>
</feature>
<dbReference type="GeneID" id="108275332"/>
<evidence type="ECO:0000256" key="5">
    <source>
        <dbReference type="ARBA" id="ARBA00023125"/>
    </source>
</evidence>
<feature type="compositionally biased region" description="Acidic residues" evidence="11">
    <location>
        <begin position="139"/>
        <end position="160"/>
    </location>
</feature>
<feature type="region of interest" description="Disordered" evidence="11">
    <location>
        <begin position="524"/>
        <end position="545"/>
    </location>
</feature>
<feature type="region of interest" description="Disordered" evidence="11">
    <location>
        <begin position="99"/>
        <end position="164"/>
    </location>
</feature>
<organism evidence="14 15">
    <name type="scientific">Ictalurus punctatus</name>
    <name type="common">Channel catfish</name>
    <name type="synonym">Silurus punctatus</name>
    <dbReference type="NCBI Taxonomy" id="7998"/>
    <lineage>
        <taxon>Eukaryota</taxon>
        <taxon>Metazoa</taxon>
        <taxon>Chordata</taxon>
        <taxon>Craniata</taxon>
        <taxon>Vertebrata</taxon>
        <taxon>Euteleostomi</taxon>
        <taxon>Actinopterygii</taxon>
        <taxon>Neopterygii</taxon>
        <taxon>Teleostei</taxon>
        <taxon>Ostariophysi</taxon>
        <taxon>Siluriformes</taxon>
        <taxon>Ictaluridae</taxon>
        <taxon>Ictalurus</taxon>
    </lineage>
</organism>